<evidence type="ECO:0000313" key="3">
    <source>
        <dbReference type="Proteomes" id="UP000054007"/>
    </source>
</evidence>
<organism evidence="2 3">
    <name type="scientific">Cylindrobasidium torrendii FP15055 ss-10</name>
    <dbReference type="NCBI Taxonomy" id="1314674"/>
    <lineage>
        <taxon>Eukaryota</taxon>
        <taxon>Fungi</taxon>
        <taxon>Dikarya</taxon>
        <taxon>Basidiomycota</taxon>
        <taxon>Agaricomycotina</taxon>
        <taxon>Agaricomycetes</taxon>
        <taxon>Agaricomycetidae</taxon>
        <taxon>Agaricales</taxon>
        <taxon>Marasmiineae</taxon>
        <taxon>Physalacriaceae</taxon>
        <taxon>Cylindrobasidium</taxon>
    </lineage>
</organism>
<dbReference type="EMBL" id="KN880499">
    <property type="protein sequence ID" value="KIY68592.1"/>
    <property type="molecule type" value="Genomic_DNA"/>
</dbReference>
<accession>A0A0D7BDH4</accession>
<evidence type="ECO:0000256" key="1">
    <source>
        <dbReference type="SAM" id="MobiDB-lite"/>
    </source>
</evidence>
<keyword evidence="3" id="KW-1185">Reference proteome</keyword>
<gene>
    <name evidence="2" type="ORF">CYLTODRAFT_489612</name>
</gene>
<feature type="region of interest" description="Disordered" evidence="1">
    <location>
        <begin position="430"/>
        <end position="461"/>
    </location>
</feature>
<dbReference type="Proteomes" id="UP000054007">
    <property type="component" value="Unassembled WGS sequence"/>
</dbReference>
<proteinExistence type="predicted"/>
<sequence length="622" mass="69639">MASAFHESVPLASPIWQVRVYKGYAPSVAEKIRKMASHDPDSKECVFGCSHPNKSSIRVYVQASNMRSDYWLSNLRTTAGVVCRRGICDISRVPLGDVCHFQPASDDTALKADTWVRVLRHELYAGDIGFVCTSGRIHATVLLLPRIHSTSITFARAQDDKRRPIQVLLPTHNDLSWPSDLVSLRIKKTSLCPATHIDPVTARLFRQSKDYHVIAHPPWACLRPTEWTFQPGEYILWRGRLGHVTIDNGLQLTVVLDGEQQEEITARWDHVTKQFHSGDAVTTLDSGDAHVIQVSDTMAHVLVKKVLADDREHPQIIIVPCNSLTKLQSPPLQPTHSSVVPQAILTKPPAHPLLGTEPPPLPMLSRHEDVIVTHGRHKGWHGMLQEHLPGYRVLIRLDKYGATRQFEHVILPRASVQPAGTAIYRKDAATEVREPTPIPEGDEQEPNNSAWDPNAPTPDPTLSALMLPNHPMDFAHRNFWLLQPVLRGTTIRAKFKTQFIPVCIQTSDGQSSFTRTYRGREHTVDPNDLSFEHPGRRHRCRFLVIHGPYAGQHARPTAWEVVKAGSPQLRWYVRLVTLGGEGDTDTVISPTMCMADTDLVVAYESATARIANQQLAHDLMCS</sequence>
<protein>
    <submittedName>
        <fullName evidence="2">Uncharacterized protein</fullName>
    </submittedName>
</protein>
<dbReference type="STRING" id="1314674.A0A0D7BDH4"/>
<evidence type="ECO:0000313" key="2">
    <source>
        <dbReference type="EMBL" id="KIY68592.1"/>
    </source>
</evidence>
<name>A0A0D7BDH4_9AGAR</name>
<reference evidence="2 3" key="1">
    <citation type="journal article" date="2015" name="Fungal Genet. Biol.">
        <title>Evolution of novel wood decay mechanisms in Agaricales revealed by the genome sequences of Fistulina hepatica and Cylindrobasidium torrendii.</title>
        <authorList>
            <person name="Floudas D."/>
            <person name="Held B.W."/>
            <person name="Riley R."/>
            <person name="Nagy L.G."/>
            <person name="Koehler G."/>
            <person name="Ransdell A.S."/>
            <person name="Younus H."/>
            <person name="Chow J."/>
            <person name="Chiniquy J."/>
            <person name="Lipzen A."/>
            <person name="Tritt A."/>
            <person name="Sun H."/>
            <person name="Haridas S."/>
            <person name="LaButti K."/>
            <person name="Ohm R.A."/>
            <person name="Kues U."/>
            <person name="Blanchette R.A."/>
            <person name="Grigoriev I.V."/>
            <person name="Minto R.E."/>
            <person name="Hibbett D.S."/>
        </authorList>
    </citation>
    <scope>NUCLEOTIDE SEQUENCE [LARGE SCALE GENOMIC DNA]</scope>
    <source>
        <strain evidence="2 3">FP15055 ss-10</strain>
    </source>
</reference>
<dbReference type="AlphaFoldDB" id="A0A0D7BDH4"/>